<evidence type="ECO:0000313" key="2">
    <source>
        <dbReference type="Proteomes" id="UP000240246"/>
    </source>
</evidence>
<proteinExistence type="predicted"/>
<organism evidence="1 2">
    <name type="scientific">Mycobacterium phage Cuke</name>
    <dbReference type="NCBI Taxonomy" id="2079417"/>
    <lineage>
        <taxon>Viruses</taxon>
        <taxon>Duplodnaviria</taxon>
        <taxon>Heunggongvirae</taxon>
        <taxon>Uroviricota</taxon>
        <taxon>Caudoviricetes</taxon>
        <taxon>Cukevirus</taxon>
        <taxon>Cukevirus cuke</taxon>
    </lineage>
</organism>
<name>A0A2L1IX14_9CAUD</name>
<reference evidence="2" key="1">
    <citation type="submission" date="2018-01" db="EMBL/GenBank/DDBJ databases">
        <authorList>
            <person name="Gaut B.S."/>
            <person name="Morton B.R."/>
            <person name="Clegg M.T."/>
            <person name="Duvall M.R."/>
        </authorList>
    </citation>
    <scope>NUCLEOTIDE SEQUENCE [LARGE SCALE GENOMIC DNA]</scope>
</reference>
<gene>
    <name evidence="1" type="ORF">SEA_CUKE_113</name>
</gene>
<sequence>MRVEIEFESNESGRIRVDLESEKASNATVFMQTAFMTIENELNSLHAQSYGG</sequence>
<protein>
    <submittedName>
        <fullName evidence="1">Uncharacterized protein</fullName>
    </submittedName>
</protein>
<dbReference type="EMBL" id="MG757156">
    <property type="protein sequence ID" value="AVD99729.1"/>
    <property type="molecule type" value="Genomic_DNA"/>
</dbReference>
<keyword evidence="2" id="KW-1185">Reference proteome</keyword>
<dbReference type="Proteomes" id="UP000240246">
    <property type="component" value="Segment"/>
</dbReference>
<accession>A0A2L1IX14</accession>
<evidence type="ECO:0000313" key="1">
    <source>
        <dbReference type="EMBL" id="AVD99729.1"/>
    </source>
</evidence>